<evidence type="ECO:0000256" key="4">
    <source>
        <dbReference type="ARBA" id="ARBA00022490"/>
    </source>
</evidence>
<evidence type="ECO:0000256" key="9">
    <source>
        <dbReference type="ARBA" id="ARBA00030617"/>
    </source>
</evidence>
<feature type="domain" description="Exoribonuclease phosphorolytic" evidence="11">
    <location>
        <begin position="205"/>
        <end position="272"/>
    </location>
</feature>
<dbReference type="GO" id="GO:0000176">
    <property type="term" value="C:nuclear exosome (RNase complex)"/>
    <property type="evidence" value="ECO:0007669"/>
    <property type="project" value="TreeGrafter"/>
</dbReference>
<dbReference type="EnsemblMetazoa" id="Aqu2.1.16123_001">
    <property type="protein sequence ID" value="Aqu2.1.16123_001"/>
    <property type="gene ID" value="Aqu2.1.16123"/>
</dbReference>
<dbReference type="KEGG" id="aqu:109586972"/>
<dbReference type="EnsemblMetazoa" id="XM_020003187.1">
    <property type="protein sequence ID" value="XP_019858746.1"/>
    <property type="gene ID" value="LOC109586972"/>
</dbReference>
<dbReference type="GO" id="GO:0034473">
    <property type="term" value="P:U1 snRNA 3'-end processing"/>
    <property type="evidence" value="ECO:0007669"/>
    <property type="project" value="TreeGrafter"/>
</dbReference>
<dbReference type="OrthoDB" id="45882at2759"/>
<dbReference type="InterPro" id="IPR027408">
    <property type="entry name" value="PNPase/RNase_PH_dom_sf"/>
</dbReference>
<reference evidence="12" key="2">
    <citation type="submission" date="2017-05" db="UniProtKB">
        <authorList>
            <consortium name="EnsemblMetazoa"/>
        </authorList>
    </citation>
    <scope>IDENTIFICATION</scope>
</reference>
<dbReference type="STRING" id="400682.A0A1X7TN81"/>
<dbReference type="Proteomes" id="UP000007879">
    <property type="component" value="Unassembled WGS sequence"/>
</dbReference>
<dbReference type="PANTHER" id="PTHR11097">
    <property type="entry name" value="EXOSOME COMPLEX EXONUCLEASE RIBOSOMAL RNA PROCESSING PROTEIN"/>
    <property type="match status" value="1"/>
</dbReference>
<dbReference type="GO" id="GO:0016075">
    <property type="term" value="P:rRNA catabolic process"/>
    <property type="evidence" value="ECO:0007669"/>
    <property type="project" value="TreeGrafter"/>
</dbReference>
<accession>A0A1X7TN81</accession>
<dbReference type="GO" id="GO:0035925">
    <property type="term" value="F:mRNA 3'-UTR AU-rich region binding"/>
    <property type="evidence" value="ECO:0007669"/>
    <property type="project" value="TreeGrafter"/>
</dbReference>
<dbReference type="GO" id="GO:0034475">
    <property type="term" value="P:U4 snRNA 3'-end processing"/>
    <property type="evidence" value="ECO:0007669"/>
    <property type="project" value="TreeGrafter"/>
</dbReference>
<dbReference type="SUPFAM" id="SSF55666">
    <property type="entry name" value="Ribonuclease PH domain 2-like"/>
    <property type="match status" value="1"/>
</dbReference>
<gene>
    <name evidence="12" type="primary">109586972</name>
</gene>
<keyword evidence="7" id="KW-0694">RNA-binding</keyword>
<dbReference type="Gene3D" id="3.30.230.70">
    <property type="entry name" value="GHMP Kinase, N-terminal domain"/>
    <property type="match status" value="1"/>
</dbReference>
<evidence type="ECO:0000259" key="10">
    <source>
        <dbReference type="Pfam" id="PF01138"/>
    </source>
</evidence>
<dbReference type="InterPro" id="IPR050590">
    <property type="entry name" value="Exosome_comp_Rrp42_subfam"/>
</dbReference>
<dbReference type="Pfam" id="PF03725">
    <property type="entry name" value="RNase_PH_C"/>
    <property type="match status" value="1"/>
</dbReference>
<evidence type="ECO:0000256" key="5">
    <source>
        <dbReference type="ARBA" id="ARBA00022552"/>
    </source>
</evidence>
<evidence type="ECO:0000256" key="6">
    <source>
        <dbReference type="ARBA" id="ARBA00022835"/>
    </source>
</evidence>
<evidence type="ECO:0000313" key="12">
    <source>
        <dbReference type="EnsemblMetazoa" id="Aqu2.1.16123_001"/>
    </source>
</evidence>
<evidence type="ECO:0000256" key="1">
    <source>
        <dbReference type="ARBA" id="ARBA00004496"/>
    </source>
</evidence>
<dbReference type="AlphaFoldDB" id="A0A1X7TN81"/>
<protein>
    <recommendedName>
        <fullName evidence="9">Ribosomal RNA-processing protein 43</fullName>
    </recommendedName>
</protein>
<evidence type="ECO:0000313" key="13">
    <source>
        <dbReference type="Proteomes" id="UP000007879"/>
    </source>
</evidence>
<dbReference type="GO" id="GO:0071038">
    <property type="term" value="P:TRAMP-dependent tRNA surveillance pathway"/>
    <property type="evidence" value="ECO:0007669"/>
    <property type="project" value="TreeGrafter"/>
</dbReference>
<dbReference type="InterPro" id="IPR020568">
    <property type="entry name" value="Ribosomal_Su5_D2-typ_SF"/>
</dbReference>
<keyword evidence="6" id="KW-0271">Exosome</keyword>
<dbReference type="eggNOG" id="KOG1613">
    <property type="taxonomic scope" value="Eukaryota"/>
</dbReference>
<name>A0A1X7TN81_AMPQE</name>
<keyword evidence="8" id="KW-0539">Nucleus</keyword>
<dbReference type="GO" id="GO:0000177">
    <property type="term" value="C:cytoplasmic exosome (RNase complex)"/>
    <property type="evidence" value="ECO:0007669"/>
    <property type="project" value="TreeGrafter"/>
</dbReference>
<keyword evidence="4" id="KW-0963">Cytoplasm</keyword>
<dbReference type="InterPro" id="IPR015847">
    <property type="entry name" value="ExoRNase_PH_dom2"/>
</dbReference>
<evidence type="ECO:0000256" key="2">
    <source>
        <dbReference type="ARBA" id="ARBA00004604"/>
    </source>
</evidence>
<comment type="similarity">
    <text evidence="3">Belongs to the RNase PH family.</text>
</comment>
<sequence length="286" mass="31024">MVLSQTKMDLDFRLLFPEEFIKQILDEGYREDGRSHNQTRSTTLTVGSFKSADGSAVVRIGGTCVACGVKGELANPRAISPKDGFIVLNVEYSLVTGSEKLGAIGGGEKFFSSQSLTQIIQDIIHSSKFINLEHLCIEEGKICWSLNVDVVVLSCDGPVIDACVLAAVSALKNATLPSVEIESEKPLVSMATRNHLKTGQYPLMTSFAIHKKEVSDTNIGVLVDPTDDEAQYCTGIVCIAVTNDQKLTGLYKYGGPAMTSDDIQKCIRKAKKQATILVKLIDNTMK</sequence>
<proteinExistence type="inferred from homology"/>
<keyword evidence="5" id="KW-0698">rRNA processing</keyword>
<reference evidence="13" key="1">
    <citation type="journal article" date="2010" name="Nature">
        <title>The Amphimedon queenslandica genome and the evolution of animal complexity.</title>
        <authorList>
            <person name="Srivastava M."/>
            <person name="Simakov O."/>
            <person name="Chapman J."/>
            <person name="Fahey B."/>
            <person name="Gauthier M.E."/>
            <person name="Mitros T."/>
            <person name="Richards G.S."/>
            <person name="Conaco C."/>
            <person name="Dacre M."/>
            <person name="Hellsten U."/>
            <person name="Larroux C."/>
            <person name="Putnam N.H."/>
            <person name="Stanke M."/>
            <person name="Adamska M."/>
            <person name="Darling A."/>
            <person name="Degnan S.M."/>
            <person name="Oakley T.H."/>
            <person name="Plachetzki D.C."/>
            <person name="Zhai Y."/>
            <person name="Adamski M."/>
            <person name="Calcino A."/>
            <person name="Cummins S.F."/>
            <person name="Goodstein D.M."/>
            <person name="Harris C."/>
            <person name="Jackson D.J."/>
            <person name="Leys S.P."/>
            <person name="Shu S."/>
            <person name="Woodcroft B.J."/>
            <person name="Vervoort M."/>
            <person name="Kosik K.S."/>
            <person name="Manning G."/>
            <person name="Degnan B.M."/>
            <person name="Rokhsar D.S."/>
        </authorList>
    </citation>
    <scope>NUCLEOTIDE SEQUENCE [LARGE SCALE GENOMIC DNA]</scope>
</reference>
<keyword evidence="13" id="KW-1185">Reference proteome</keyword>
<dbReference type="GO" id="GO:0000467">
    <property type="term" value="P:exonucleolytic trimming to generate mature 3'-end of 5.8S rRNA from tricistronic rRNA transcript (SSU-rRNA, 5.8S rRNA, LSU-rRNA)"/>
    <property type="evidence" value="ECO:0007669"/>
    <property type="project" value="TreeGrafter"/>
</dbReference>
<dbReference type="InterPro" id="IPR001247">
    <property type="entry name" value="ExoRNase_PH_dom1"/>
</dbReference>
<dbReference type="SUPFAM" id="SSF54211">
    <property type="entry name" value="Ribosomal protein S5 domain 2-like"/>
    <property type="match status" value="1"/>
</dbReference>
<evidence type="ECO:0000256" key="3">
    <source>
        <dbReference type="ARBA" id="ARBA00006678"/>
    </source>
</evidence>
<comment type="subcellular location">
    <subcellularLocation>
        <location evidence="1">Cytoplasm</location>
    </subcellularLocation>
    <subcellularLocation>
        <location evidence="2">Nucleus</location>
        <location evidence="2">Nucleolus</location>
    </subcellularLocation>
</comment>
<evidence type="ECO:0000259" key="11">
    <source>
        <dbReference type="Pfam" id="PF03725"/>
    </source>
</evidence>
<organism evidence="12">
    <name type="scientific">Amphimedon queenslandica</name>
    <name type="common">Sponge</name>
    <dbReference type="NCBI Taxonomy" id="400682"/>
    <lineage>
        <taxon>Eukaryota</taxon>
        <taxon>Metazoa</taxon>
        <taxon>Porifera</taxon>
        <taxon>Demospongiae</taxon>
        <taxon>Heteroscleromorpha</taxon>
        <taxon>Haplosclerida</taxon>
        <taxon>Niphatidae</taxon>
        <taxon>Amphimedon</taxon>
    </lineage>
</organism>
<dbReference type="InParanoid" id="A0A1X7TN81"/>
<dbReference type="Pfam" id="PF01138">
    <property type="entry name" value="RNase_PH"/>
    <property type="match status" value="1"/>
</dbReference>
<evidence type="ECO:0000256" key="8">
    <source>
        <dbReference type="ARBA" id="ARBA00023242"/>
    </source>
</evidence>
<feature type="domain" description="Exoribonuclease phosphorolytic" evidence="10">
    <location>
        <begin position="38"/>
        <end position="177"/>
    </location>
</feature>
<dbReference type="GO" id="GO:0034476">
    <property type="term" value="P:U5 snRNA 3'-end processing"/>
    <property type="evidence" value="ECO:0007669"/>
    <property type="project" value="TreeGrafter"/>
</dbReference>
<dbReference type="GO" id="GO:0071028">
    <property type="term" value="P:nuclear mRNA surveillance"/>
    <property type="evidence" value="ECO:0007669"/>
    <property type="project" value="TreeGrafter"/>
</dbReference>
<dbReference type="GO" id="GO:0071035">
    <property type="term" value="P:nuclear polyadenylation-dependent rRNA catabolic process"/>
    <property type="evidence" value="ECO:0007669"/>
    <property type="project" value="TreeGrafter"/>
</dbReference>
<dbReference type="InterPro" id="IPR036345">
    <property type="entry name" value="ExoRNase_PH_dom2_sf"/>
</dbReference>
<dbReference type="GO" id="GO:0005730">
    <property type="term" value="C:nucleolus"/>
    <property type="evidence" value="ECO:0007669"/>
    <property type="project" value="UniProtKB-SubCell"/>
</dbReference>
<dbReference type="PANTHER" id="PTHR11097:SF9">
    <property type="entry name" value="EXOSOME COMPLEX COMPONENT RRP43"/>
    <property type="match status" value="1"/>
</dbReference>
<evidence type="ECO:0000256" key="7">
    <source>
        <dbReference type="ARBA" id="ARBA00022884"/>
    </source>
</evidence>